<dbReference type="Gene3D" id="3.20.20.140">
    <property type="entry name" value="Metal-dependent hydrolases"/>
    <property type="match status" value="1"/>
</dbReference>
<sequence>MQYSRLFVGKSFFLLVVTALTLLLSQCGSPQPSTLLIRNATIVDGTGSKGYIGSVRIEGKLIAAVGDLEPLQTDSVIDGTGLVLSPGFIDTHSHHSGNSPRSVDAAISQGITTIIVGQDGSSFTSLEAYFDSLRLSPISPNVGSYVGHNTVRRAVLGNDFQRKATREEIDRMKLLVTKEMEAGALGLSTGLEYDPGIYSSAEEVLELAKVASQYGGRYISHMRSEDVFLKSSIQEILTVGREANMPVQISHFKIGLRSFWGQAPAFLALLDSARAVGIDVTADVYPYEYWQSTITVLFPDRDFENRATAEFALTELTSPEGMIIGRFEPNKAYEGLTLDSIARLRNEDPVTTYLALVQMSLETGASIIAKAMDIEDIKAITQWPYANICSDGGTTGHPRGWGAFPRYFNLETREPIEMKIHKMTAQAAENLDLDSIGVIREGFYADLTLFDPNTFIDHATYGKSSQRATGLKMVLVSGAAVYDGQEPTNIFSGRLIRGRHQ</sequence>
<dbReference type="Gene3D" id="3.30.1490.130">
    <property type="entry name" value="D-aminoacylase. Domain 3"/>
    <property type="match status" value="1"/>
</dbReference>
<gene>
    <name evidence="1" type="ORF">RT717_14170</name>
</gene>
<dbReference type="InterPro" id="IPR050378">
    <property type="entry name" value="Metallo-dep_Hydrolases_sf"/>
</dbReference>
<dbReference type="InterPro" id="IPR011059">
    <property type="entry name" value="Metal-dep_hydrolase_composite"/>
</dbReference>
<evidence type="ECO:0000313" key="1">
    <source>
        <dbReference type="EMBL" id="WOK04222.1"/>
    </source>
</evidence>
<dbReference type="SUPFAM" id="SSF51556">
    <property type="entry name" value="Metallo-dependent hydrolases"/>
    <property type="match status" value="1"/>
</dbReference>
<dbReference type="InterPro" id="IPR032466">
    <property type="entry name" value="Metal_Hydrolase"/>
</dbReference>
<keyword evidence="2" id="KW-1185">Reference proteome</keyword>
<dbReference type="PANTHER" id="PTHR11647:SF1">
    <property type="entry name" value="COLLAPSIN RESPONSE MEDIATOR PROTEIN"/>
    <property type="match status" value="1"/>
</dbReference>
<organism evidence="1 2">
    <name type="scientific">Imperialibacter roseus</name>
    <dbReference type="NCBI Taxonomy" id="1324217"/>
    <lineage>
        <taxon>Bacteria</taxon>
        <taxon>Pseudomonadati</taxon>
        <taxon>Bacteroidota</taxon>
        <taxon>Cytophagia</taxon>
        <taxon>Cytophagales</taxon>
        <taxon>Flammeovirgaceae</taxon>
        <taxon>Imperialibacter</taxon>
    </lineage>
</organism>
<proteinExistence type="predicted"/>
<protein>
    <submittedName>
        <fullName evidence="1">Amidohydrolase family protein</fullName>
    </submittedName>
</protein>
<dbReference type="Gene3D" id="2.30.40.10">
    <property type="entry name" value="Urease, subunit C, domain 1"/>
    <property type="match status" value="1"/>
</dbReference>
<dbReference type="PANTHER" id="PTHR11647">
    <property type="entry name" value="HYDRANTOINASE/DIHYDROPYRIMIDINASE FAMILY MEMBER"/>
    <property type="match status" value="1"/>
</dbReference>
<dbReference type="EMBL" id="CP136051">
    <property type="protein sequence ID" value="WOK04222.1"/>
    <property type="molecule type" value="Genomic_DNA"/>
</dbReference>
<dbReference type="InterPro" id="IPR023100">
    <property type="entry name" value="D-aminoacylase_insert_dom_sf"/>
</dbReference>
<dbReference type="SUPFAM" id="SSF51338">
    <property type="entry name" value="Composite domain of metallo-dependent hydrolases"/>
    <property type="match status" value="1"/>
</dbReference>
<accession>A0ABZ0IKY0</accession>
<dbReference type="Proteomes" id="UP001302349">
    <property type="component" value="Chromosome"/>
</dbReference>
<dbReference type="RefSeq" id="WP_317487037.1">
    <property type="nucleotide sequence ID" value="NZ_CP136051.1"/>
</dbReference>
<name>A0ABZ0IKY0_9BACT</name>
<evidence type="ECO:0000313" key="2">
    <source>
        <dbReference type="Proteomes" id="UP001302349"/>
    </source>
</evidence>
<reference evidence="1 2" key="1">
    <citation type="journal article" date="2023" name="Microbiol. Resour. Announc.">
        <title>Complete Genome Sequence of Imperialibacter roseus strain P4T.</title>
        <authorList>
            <person name="Tizabi D.R."/>
            <person name="Bachvaroff T."/>
            <person name="Hill R.T."/>
        </authorList>
    </citation>
    <scope>NUCLEOTIDE SEQUENCE [LARGE SCALE GENOMIC DNA]</scope>
    <source>
        <strain evidence="1 2">P4T</strain>
    </source>
</reference>